<evidence type="ECO:0000259" key="2">
    <source>
        <dbReference type="Pfam" id="PF18156"/>
    </source>
</evidence>
<keyword evidence="4" id="KW-1185">Reference proteome</keyword>
<dbReference type="InterPro" id="IPR041191">
    <property type="entry name" value="pPIWI_RE_Y"/>
</dbReference>
<feature type="domain" description="pPIWI-RE three-gene island" evidence="2">
    <location>
        <begin position="19"/>
        <end position="161"/>
    </location>
</feature>
<dbReference type="RefSeq" id="WP_111217754.1">
    <property type="nucleotide sequence ID" value="NZ_POTY01000218.1"/>
</dbReference>
<dbReference type="AlphaFoldDB" id="A0A2W2DP37"/>
<evidence type="ECO:0000259" key="1">
    <source>
        <dbReference type="Pfam" id="PF18154"/>
    </source>
</evidence>
<evidence type="ECO:0000313" key="3">
    <source>
        <dbReference type="EMBL" id="PZG12131.1"/>
    </source>
</evidence>
<dbReference type="OrthoDB" id="580959at2"/>
<organism evidence="3 4">
    <name type="scientific">Micromonospora craterilacus</name>
    <dbReference type="NCBI Taxonomy" id="1655439"/>
    <lineage>
        <taxon>Bacteria</taxon>
        <taxon>Bacillati</taxon>
        <taxon>Actinomycetota</taxon>
        <taxon>Actinomycetes</taxon>
        <taxon>Micromonosporales</taxon>
        <taxon>Micromonosporaceae</taxon>
        <taxon>Micromonospora</taxon>
    </lineage>
</organism>
<reference evidence="3 4" key="1">
    <citation type="submission" date="2018-01" db="EMBL/GenBank/DDBJ databases">
        <title>Draft genome sequence of Jishengella sp. NA12.</title>
        <authorList>
            <person name="Sahin N."/>
            <person name="Ay H."/>
            <person name="Saygin H."/>
        </authorList>
    </citation>
    <scope>NUCLEOTIDE SEQUENCE [LARGE SCALE GENOMIC DNA]</scope>
    <source>
        <strain evidence="3 4">NA12</strain>
    </source>
</reference>
<dbReference type="Proteomes" id="UP000248924">
    <property type="component" value="Unassembled WGS sequence"/>
</dbReference>
<protein>
    <recommendedName>
        <fullName evidence="5">Fis family transcriptional regulator</fullName>
    </recommendedName>
</protein>
<dbReference type="Pfam" id="PF18154">
    <property type="entry name" value="pPIWI_RE_REase"/>
    <property type="match status" value="1"/>
</dbReference>
<dbReference type="EMBL" id="POTY01000218">
    <property type="protein sequence ID" value="PZG12131.1"/>
    <property type="molecule type" value="Genomic_DNA"/>
</dbReference>
<feature type="domain" description="REase associating with pPIWI RE" evidence="1">
    <location>
        <begin position="259"/>
        <end position="380"/>
    </location>
</feature>
<dbReference type="Pfam" id="PF18156">
    <property type="entry name" value="pPIWI_RE_Y"/>
    <property type="match status" value="1"/>
</dbReference>
<sequence length="394" mass="43921">MPATFNQHEDWSLYPHVPLLHTIAGAVIRLADVTGLAAFTMPYPAEAQRALDRLILACLLAGVQETPRSLPDLLFWCRTRPLEDWPLDLPPDAFGPDDYLIDPDAFVPTQLCHEWWVQSPDSAAAKFDRDVIRAAMRLCSQASSPESYTAFRRLLVAKPVLNSDERFQVATDLFLEPVAELIGHCYTSAPVAYRRDGAYRTCGRCLTLLTPLSGGRWWCERDACRRIGTAPTGRILAEAEAGEVLQLVRPLRQFVTGPGRAEVDLENRLGQLRHRGSSVDIGMWPGFDAYDLRVTFPDGHVWAIDVKDWKHPGLLGRAARAVRPDPPYDEACWVVPQAQADAHRGYVAMFYRNRRPEAAGLALLTDRDLIARVHARLRGETGVHLAAPHPDNGA</sequence>
<comment type="caution">
    <text evidence="3">The sequence shown here is derived from an EMBL/GenBank/DDBJ whole genome shotgun (WGS) entry which is preliminary data.</text>
</comment>
<gene>
    <name evidence="3" type="ORF">C1I95_26455</name>
</gene>
<name>A0A2W2DP37_9ACTN</name>
<accession>A0A2W2DP37</accession>
<proteinExistence type="predicted"/>
<evidence type="ECO:0008006" key="5">
    <source>
        <dbReference type="Google" id="ProtNLM"/>
    </source>
</evidence>
<dbReference type="InterPro" id="IPR040828">
    <property type="entry name" value="pPIWI_RE_REase"/>
</dbReference>
<evidence type="ECO:0000313" key="4">
    <source>
        <dbReference type="Proteomes" id="UP000248924"/>
    </source>
</evidence>